<reference evidence="1 2" key="1">
    <citation type="journal article" date="2014" name="Front. Genet.">
        <title>Genome and metabolic network of "Candidatus Phaeomarinobacter ectocarpi" Ec32, a new candidate genus of Alphaproteobacteria frequently associated with brown algae.</title>
        <authorList>
            <person name="Dittami S.M."/>
            <person name="Barbeyron T."/>
            <person name="Boyen C."/>
            <person name="Cambefort J."/>
            <person name="Collet G."/>
            <person name="Delage L."/>
            <person name="Gobet A."/>
            <person name="Groisillier A."/>
            <person name="Leblanc C."/>
            <person name="Michel G."/>
            <person name="Scornet D."/>
            <person name="Siegel A."/>
            <person name="Tapia J.E."/>
            <person name="Tonon T."/>
        </authorList>
    </citation>
    <scope>NUCLEOTIDE SEQUENCE [LARGE SCALE GENOMIC DNA]</scope>
    <source>
        <strain evidence="1 2">Ec32</strain>
    </source>
</reference>
<proteinExistence type="predicted"/>
<protein>
    <submittedName>
        <fullName evidence="1">Uncharacterized protein</fullName>
    </submittedName>
</protein>
<dbReference type="Proteomes" id="UP000032160">
    <property type="component" value="Chromosome I"/>
</dbReference>
<evidence type="ECO:0000313" key="2">
    <source>
        <dbReference type="Proteomes" id="UP000032160"/>
    </source>
</evidence>
<dbReference type="EMBL" id="HG966617">
    <property type="protein sequence ID" value="CDO60436.1"/>
    <property type="molecule type" value="Genomic_DNA"/>
</dbReference>
<name>X5MNV2_9HYPH</name>
<sequence length="93" mass="9742">MASAEPEAGSGAVGSSIWGEVCAGTAGCVSGTWATPEDAKPVMPMDIMSAATAACRRTWRHAAPLRSHMGLPVWSRLKMDQASRLAVYLVPGR</sequence>
<gene>
    <name evidence="1" type="ORF">BN1012_Phect2223</name>
</gene>
<keyword evidence="2" id="KW-1185">Reference proteome</keyword>
<dbReference type="KEGG" id="pect:BN1012_Phect2223"/>
<dbReference type="AlphaFoldDB" id="X5MNV2"/>
<accession>X5MNV2</accession>
<organism evidence="1 2">
    <name type="scientific">Candidatus Phaeomarinibacter ectocarpi</name>
    <dbReference type="NCBI Taxonomy" id="1458461"/>
    <lineage>
        <taxon>Bacteria</taxon>
        <taxon>Pseudomonadati</taxon>
        <taxon>Pseudomonadota</taxon>
        <taxon>Alphaproteobacteria</taxon>
        <taxon>Hyphomicrobiales</taxon>
        <taxon>Parvibaculaceae</taxon>
        <taxon>Candidatus Phaeomarinibacter</taxon>
    </lineage>
</organism>
<evidence type="ECO:0000313" key="1">
    <source>
        <dbReference type="EMBL" id="CDO60436.1"/>
    </source>
</evidence>
<dbReference type="HOGENOM" id="CLU_2394347_0_0_5"/>